<keyword evidence="3" id="KW-1185">Reference proteome</keyword>
<name>R7Z2Q2_CONA1</name>
<protein>
    <submittedName>
        <fullName evidence="2">Uncharacterized protein</fullName>
    </submittedName>
</protein>
<dbReference type="OrthoDB" id="5409186at2759"/>
<feature type="signal peptide" evidence="1">
    <location>
        <begin position="1"/>
        <end position="19"/>
    </location>
</feature>
<evidence type="ECO:0000313" key="3">
    <source>
        <dbReference type="Proteomes" id="UP000016924"/>
    </source>
</evidence>
<dbReference type="eggNOG" id="ENOG502RZBP">
    <property type="taxonomic scope" value="Eukaryota"/>
</dbReference>
<dbReference type="GeneID" id="19904963"/>
<feature type="chain" id="PRO_5004461363" evidence="1">
    <location>
        <begin position="20"/>
        <end position="200"/>
    </location>
</feature>
<dbReference type="RefSeq" id="XP_007783759.1">
    <property type="nucleotide sequence ID" value="XM_007785569.1"/>
</dbReference>
<reference evidence="3" key="1">
    <citation type="submission" date="2012-06" db="EMBL/GenBank/DDBJ databases">
        <title>The genome sequence of Coniosporium apollinis CBS 100218.</title>
        <authorList>
            <consortium name="The Broad Institute Genome Sequencing Platform"/>
            <person name="Cuomo C."/>
            <person name="Gorbushina A."/>
            <person name="Noack S."/>
            <person name="Walker B."/>
            <person name="Young S.K."/>
            <person name="Zeng Q."/>
            <person name="Gargeya S."/>
            <person name="Fitzgerald M."/>
            <person name="Haas B."/>
            <person name="Abouelleil A."/>
            <person name="Alvarado L."/>
            <person name="Arachchi H.M."/>
            <person name="Berlin A.M."/>
            <person name="Chapman S.B."/>
            <person name="Goldberg J."/>
            <person name="Griggs A."/>
            <person name="Gujja S."/>
            <person name="Hansen M."/>
            <person name="Howarth C."/>
            <person name="Imamovic A."/>
            <person name="Larimer J."/>
            <person name="McCowan C."/>
            <person name="Montmayeur A."/>
            <person name="Murphy C."/>
            <person name="Neiman D."/>
            <person name="Pearson M."/>
            <person name="Priest M."/>
            <person name="Roberts A."/>
            <person name="Saif S."/>
            <person name="Shea T."/>
            <person name="Sisk P."/>
            <person name="Sykes S."/>
            <person name="Wortman J."/>
            <person name="Nusbaum C."/>
            <person name="Birren B."/>
        </authorList>
    </citation>
    <scope>NUCLEOTIDE SEQUENCE [LARGE SCALE GENOMIC DNA]</scope>
    <source>
        <strain evidence="3">CBS 100218</strain>
    </source>
</reference>
<dbReference type="STRING" id="1168221.R7Z2Q2"/>
<keyword evidence="1" id="KW-0732">Signal</keyword>
<gene>
    <name evidence="2" type="ORF">W97_07652</name>
</gene>
<sequence>MFFIQFILASLAIVTAVSSKHFHALDTKVFGKRQEYQPTTSFCGPGNTCEASCGPGYIDCGDPTENLCYNPANAQTCCEPGSADPWSCPNGDYCLVDGYCCPSGLDPTACALSYSVTLPATFVGPTTTPGVLDSSSGVPNVTPAVATISSVPPGSTGTGSFSPSVASPSVAVFTGAASPNTITGRTGLIYGVLALIGNLL</sequence>
<accession>R7Z2Q2</accession>
<proteinExistence type="predicted"/>
<dbReference type="EMBL" id="JH767597">
    <property type="protein sequence ID" value="EON68442.1"/>
    <property type="molecule type" value="Genomic_DNA"/>
</dbReference>
<dbReference type="OMA" id="DPKECAK"/>
<dbReference type="HOGENOM" id="CLU_085827_1_1_1"/>
<dbReference type="AlphaFoldDB" id="R7Z2Q2"/>
<organism evidence="2 3">
    <name type="scientific">Coniosporium apollinis (strain CBS 100218)</name>
    <name type="common">Rock-inhabiting black yeast</name>
    <dbReference type="NCBI Taxonomy" id="1168221"/>
    <lineage>
        <taxon>Eukaryota</taxon>
        <taxon>Fungi</taxon>
        <taxon>Dikarya</taxon>
        <taxon>Ascomycota</taxon>
        <taxon>Pezizomycotina</taxon>
        <taxon>Dothideomycetes</taxon>
        <taxon>Dothideomycetes incertae sedis</taxon>
        <taxon>Coniosporium</taxon>
    </lineage>
</organism>
<dbReference type="Proteomes" id="UP000016924">
    <property type="component" value="Unassembled WGS sequence"/>
</dbReference>
<evidence type="ECO:0000313" key="2">
    <source>
        <dbReference type="EMBL" id="EON68442.1"/>
    </source>
</evidence>
<evidence type="ECO:0000256" key="1">
    <source>
        <dbReference type="SAM" id="SignalP"/>
    </source>
</evidence>